<dbReference type="AlphaFoldDB" id="A0A4V1IPD4"/>
<name>A0A4V1IPD4_9GAMM</name>
<gene>
    <name evidence="1" type="ORF">B9G39_23015</name>
</gene>
<dbReference type="EMBL" id="NDXW01000001">
    <property type="protein sequence ID" value="RDH46841.1"/>
    <property type="molecule type" value="Genomic_DNA"/>
</dbReference>
<evidence type="ECO:0000313" key="2">
    <source>
        <dbReference type="Proteomes" id="UP000257039"/>
    </source>
</evidence>
<dbReference type="Proteomes" id="UP000257039">
    <property type="component" value="Unassembled WGS sequence"/>
</dbReference>
<accession>A0A4V1IPD4</accession>
<keyword evidence="2" id="KW-1185">Reference proteome</keyword>
<reference evidence="1 2" key="1">
    <citation type="submission" date="2017-04" db="EMBL/GenBank/DDBJ databases">
        <title>Draft genome sequence of Zooshikella ganghwensis VG4 isolated from Red Sea sediments.</title>
        <authorList>
            <person name="Rehman Z."/>
            <person name="Alam I."/>
            <person name="Kamau A."/>
            <person name="Bajic V."/>
            <person name="Leiknes T."/>
        </authorList>
    </citation>
    <scope>NUCLEOTIDE SEQUENCE [LARGE SCALE GENOMIC DNA]</scope>
    <source>
        <strain evidence="1 2">VG4</strain>
    </source>
</reference>
<comment type="caution">
    <text evidence="1">The sequence shown here is derived from an EMBL/GenBank/DDBJ whole genome shotgun (WGS) entry which is preliminary data.</text>
</comment>
<sequence length="262" mass="30145">MYPRPVTSDDQRTAYPSKLLSLGLEKSGAPYHLTTSDSVMLQGRALKMLAAGEQVNVVWSMTSKEREQELQPIRIPIYKGLIGWRLPLVNDDRVIFFQTVETLPQLKLLTAGQGHDWPDTAILKQNGFKVLGVASYEGLFRMLALHRFDYFPRSIVEIWAEAETHAKRGIVVEPSIIIKYPTAFYYFVNKKDRDLAYLLTKGLNIAIEDGSFDKLFLEYHQALLDKAKLKKRKVFEIDNPILPKETPLDDKRLWLDINEYSK</sequence>
<dbReference type="SUPFAM" id="SSF53850">
    <property type="entry name" value="Periplasmic binding protein-like II"/>
    <property type="match status" value="1"/>
</dbReference>
<proteinExistence type="predicted"/>
<organism evidence="1 2">
    <name type="scientific">Zooshikella ganghwensis</name>
    <dbReference type="NCBI Taxonomy" id="202772"/>
    <lineage>
        <taxon>Bacteria</taxon>
        <taxon>Pseudomonadati</taxon>
        <taxon>Pseudomonadota</taxon>
        <taxon>Gammaproteobacteria</taxon>
        <taxon>Oceanospirillales</taxon>
        <taxon>Zooshikellaceae</taxon>
        <taxon>Zooshikella</taxon>
    </lineage>
</organism>
<evidence type="ECO:0000313" key="1">
    <source>
        <dbReference type="EMBL" id="RDH46841.1"/>
    </source>
</evidence>
<protein>
    <submittedName>
        <fullName evidence="1">Amino acid ABC transporter substrate-binding protein</fullName>
    </submittedName>
</protein>